<evidence type="ECO:0000313" key="1">
    <source>
        <dbReference type="EMBL" id="OKH50656.1"/>
    </source>
</evidence>
<dbReference type="SMART" id="SM00855">
    <property type="entry name" value="PGAM"/>
    <property type="match status" value="1"/>
</dbReference>
<name>A0A1U7JAA3_9CYAN</name>
<gene>
    <name evidence="1" type="ORF">NIES30_00710</name>
</gene>
<dbReference type="Gene3D" id="3.40.50.1240">
    <property type="entry name" value="Phosphoglycerate mutase-like"/>
    <property type="match status" value="1"/>
</dbReference>
<dbReference type="Proteomes" id="UP000185557">
    <property type="component" value="Unassembled WGS sequence"/>
</dbReference>
<organism evidence="1 2">
    <name type="scientific">Phormidium tenue NIES-30</name>
    <dbReference type="NCBI Taxonomy" id="549789"/>
    <lineage>
        <taxon>Bacteria</taxon>
        <taxon>Bacillati</taxon>
        <taxon>Cyanobacteriota</taxon>
        <taxon>Cyanophyceae</taxon>
        <taxon>Oscillatoriophycideae</taxon>
        <taxon>Oscillatoriales</taxon>
        <taxon>Oscillatoriaceae</taxon>
        <taxon>Phormidium</taxon>
    </lineage>
</organism>
<dbReference type="CDD" id="cd07067">
    <property type="entry name" value="HP_PGM_like"/>
    <property type="match status" value="1"/>
</dbReference>
<dbReference type="GO" id="GO:0005737">
    <property type="term" value="C:cytoplasm"/>
    <property type="evidence" value="ECO:0007669"/>
    <property type="project" value="TreeGrafter"/>
</dbReference>
<dbReference type="SUPFAM" id="SSF53254">
    <property type="entry name" value="Phosphoglycerate mutase-like"/>
    <property type="match status" value="1"/>
</dbReference>
<dbReference type="OrthoDB" id="9781415at2"/>
<comment type="caution">
    <text evidence="1">The sequence shown here is derived from an EMBL/GenBank/DDBJ whole genome shotgun (WGS) entry which is preliminary data.</text>
</comment>
<sequence length="217" mass="24433">MPLRLYLLRNAETEYCRTGRYCSQDGVALTAQGQQMADYFAKAYHHLDWKAVFCSPLSHAAATVQPLCQITGLTVQRRDHLRELAFGQWEGMAPAEVNTAFHDDYIRWLADPAWNTPTEGEKAMQVARRSSDVLAEIEEAYPDGNVLIVSHKATLRIMLCTLLGIDVGRYRDRLAMPVSAVSLVELMEYGPFVRQLNDCAHLPLHLRRPWAGNGSDS</sequence>
<dbReference type="PIRSF" id="PIRSF000709">
    <property type="entry name" value="6PFK_2-Ptase"/>
    <property type="match status" value="1"/>
</dbReference>
<dbReference type="EMBL" id="MRCG01000001">
    <property type="protein sequence ID" value="OKH50656.1"/>
    <property type="molecule type" value="Genomic_DNA"/>
</dbReference>
<dbReference type="STRING" id="549789.NIES30_00710"/>
<evidence type="ECO:0000313" key="2">
    <source>
        <dbReference type="Proteomes" id="UP000185557"/>
    </source>
</evidence>
<keyword evidence="2" id="KW-1185">Reference proteome</keyword>
<dbReference type="PANTHER" id="PTHR48100:SF1">
    <property type="entry name" value="HISTIDINE PHOSPHATASE FAMILY PROTEIN-RELATED"/>
    <property type="match status" value="1"/>
</dbReference>
<dbReference type="RefSeq" id="WP_073606472.1">
    <property type="nucleotide sequence ID" value="NZ_MRCG01000001.1"/>
</dbReference>
<dbReference type="InterPro" id="IPR050275">
    <property type="entry name" value="PGM_Phosphatase"/>
</dbReference>
<dbReference type="GO" id="GO:0016791">
    <property type="term" value="F:phosphatase activity"/>
    <property type="evidence" value="ECO:0007669"/>
    <property type="project" value="TreeGrafter"/>
</dbReference>
<reference evidence="1 2" key="1">
    <citation type="submission" date="2016-11" db="EMBL/GenBank/DDBJ databases">
        <title>Draft Genome Sequences of Nine Cyanobacterial Strains from Diverse Habitats.</title>
        <authorList>
            <person name="Zhu T."/>
            <person name="Hou S."/>
            <person name="Lu X."/>
            <person name="Hess W.R."/>
        </authorList>
    </citation>
    <scope>NUCLEOTIDE SEQUENCE [LARGE SCALE GENOMIC DNA]</scope>
    <source>
        <strain evidence="1 2">NIES-30</strain>
    </source>
</reference>
<dbReference type="AlphaFoldDB" id="A0A1U7JAA3"/>
<dbReference type="InterPro" id="IPR013078">
    <property type="entry name" value="His_Pase_superF_clade-1"/>
</dbReference>
<dbReference type="PANTHER" id="PTHR48100">
    <property type="entry name" value="BROAD-SPECIFICITY PHOSPHATASE YOR283W-RELATED"/>
    <property type="match status" value="1"/>
</dbReference>
<proteinExistence type="predicted"/>
<dbReference type="Pfam" id="PF00300">
    <property type="entry name" value="His_Phos_1"/>
    <property type="match status" value="1"/>
</dbReference>
<accession>A0A1U7JAA3</accession>
<protein>
    <submittedName>
        <fullName evidence="1">Histidine phosphatase family protein</fullName>
    </submittedName>
</protein>
<dbReference type="InterPro" id="IPR029033">
    <property type="entry name" value="His_PPase_superfam"/>
</dbReference>